<evidence type="ECO:0000313" key="3">
    <source>
        <dbReference type="Proteomes" id="UP000605361"/>
    </source>
</evidence>
<comment type="caution">
    <text evidence="2">The sequence shown here is derived from an EMBL/GenBank/DDBJ whole genome shotgun (WGS) entry which is preliminary data.</text>
</comment>
<dbReference type="InterPro" id="IPR038721">
    <property type="entry name" value="IS701-like_DDE_dom"/>
</dbReference>
<dbReference type="Proteomes" id="UP000605361">
    <property type="component" value="Unassembled WGS sequence"/>
</dbReference>
<proteinExistence type="predicted"/>
<feature type="domain" description="Transposase IS701-like DDE" evidence="1">
    <location>
        <begin position="2"/>
        <end position="182"/>
    </location>
</feature>
<organism evidence="2 3">
    <name type="scientific">Nonomuraea cypriaca</name>
    <dbReference type="NCBI Taxonomy" id="1187855"/>
    <lineage>
        <taxon>Bacteria</taxon>
        <taxon>Bacillati</taxon>
        <taxon>Actinomycetota</taxon>
        <taxon>Actinomycetes</taxon>
        <taxon>Streptosporangiales</taxon>
        <taxon>Streptosporangiaceae</taxon>
        <taxon>Nonomuraea</taxon>
    </lineage>
</organism>
<dbReference type="Pfam" id="PF13546">
    <property type="entry name" value="DDE_5"/>
    <property type="match status" value="1"/>
</dbReference>
<gene>
    <name evidence="2" type="ORF">ITP53_04110</name>
</gene>
<reference evidence="2" key="1">
    <citation type="submission" date="2020-11" db="EMBL/GenBank/DDBJ databases">
        <title>Whole-genome analyses of Nonomuraea sp. K274.</title>
        <authorList>
            <person name="Veyisoglu A."/>
        </authorList>
    </citation>
    <scope>NUCLEOTIDE SEQUENCE</scope>
    <source>
        <strain evidence="2">K274</strain>
    </source>
</reference>
<evidence type="ECO:0000259" key="1">
    <source>
        <dbReference type="Pfam" id="PF13546"/>
    </source>
</evidence>
<dbReference type="SUPFAM" id="SSF53098">
    <property type="entry name" value="Ribonuclease H-like"/>
    <property type="match status" value="1"/>
</dbReference>
<name>A0A931A2D5_9ACTN</name>
<keyword evidence="3" id="KW-1185">Reference proteome</keyword>
<dbReference type="AlphaFoldDB" id="A0A931A2D5"/>
<sequence>MLTRLIIAWFVPAGAPIVVAIDDSVTRRSGRKVHGAFWQYDGSAPGSRKTSRGTCFVTAGIVVHLPFLPRAVCLPVFIRLYLKDGPGKVAIAAELTTLLAHAGGDRLIHVAADAAYHGKPLRELPTQVSWTCRIPRNAVLYELPPAPQGKRRGRPRTKGERLGQVAELAATRSWKIRKLSLYDKEQTVRISELRCLWYGSFGPRPVRVIWVRHLDSGKAFDLALVTTDLHTAAEDLVVRYSWRWSIEQTFLESRHLLGVGQARNRTVKAVQRTLPLGMIAYSLVIIWYARHAHHTADVVADHRRRAPWYRTKSRPSFDDMLALLRRQVIASRFSATWPAQPDPTKISDDELTWTYATG</sequence>
<accession>A0A931A2D5</accession>
<dbReference type="EMBL" id="JADOGI010000007">
    <property type="protein sequence ID" value="MBF8184936.1"/>
    <property type="molecule type" value="Genomic_DNA"/>
</dbReference>
<dbReference type="InterPro" id="IPR012337">
    <property type="entry name" value="RNaseH-like_sf"/>
</dbReference>
<protein>
    <submittedName>
        <fullName evidence="2">Transposase</fullName>
    </submittedName>
</protein>
<evidence type="ECO:0000313" key="2">
    <source>
        <dbReference type="EMBL" id="MBF8184936.1"/>
    </source>
</evidence>
<dbReference type="RefSeq" id="WP_195893925.1">
    <property type="nucleotide sequence ID" value="NZ_JADOGI010000007.1"/>
</dbReference>